<name>A0A363NRE6_9SPHI</name>
<comment type="caution">
    <text evidence="1">The sequence shown here is derived from an EMBL/GenBank/DDBJ whole genome shotgun (WGS) entry which is preliminary data.</text>
</comment>
<dbReference type="PROSITE" id="PS51257">
    <property type="entry name" value="PROKAR_LIPOPROTEIN"/>
    <property type="match status" value="1"/>
</dbReference>
<dbReference type="Proteomes" id="UP000250831">
    <property type="component" value="Unassembled WGS sequence"/>
</dbReference>
<evidence type="ECO:0008006" key="3">
    <source>
        <dbReference type="Google" id="ProtNLM"/>
    </source>
</evidence>
<dbReference type="EMBL" id="QCXX01000004">
    <property type="protein sequence ID" value="PUV23385.1"/>
    <property type="molecule type" value="Genomic_DNA"/>
</dbReference>
<reference evidence="1 2" key="1">
    <citation type="submission" date="2018-04" db="EMBL/GenBank/DDBJ databases">
        <title>Sphingobacterium sp. M46 Genome.</title>
        <authorList>
            <person name="Cheng J."/>
            <person name="Li Y."/>
        </authorList>
    </citation>
    <scope>NUCLEOTIDE SEQUENCE [LARGE SCALE GENOMIC DNA]</scope>
    <source>
        <strain evidence="1 2">M46</strain>
    </source>
</reference>
<evidence type="ECO:0000313" key="1">
    <source>
        <dbReference type="EMBL" id="PUV23385.1"/>
    </source>
</evidence>
<accession>A0A363NRE6</accession>
<dbReference type="RefSeq" id="WP_108634735.1">
    <property type="nucleotide sequence ID" value="NZ_QCXX01000004.1"/>
</dbReference>
<evidence type="ECO:0000313" key="2">
    <source>
        <dbReference type="Proteomes" id="UP000250831"/>
    </source>
</evidence>
<sequence>MKNLSILGFTSLLACSMLFVVCKSESHLENPYKEKTEKELETLSNEKHSKIIALANPKECTDPNDWKIIDIQTVCGTNHIPYHRSVDKTTLQNMINDYNKLMEIYQPMMAPRINCTTYRKPLDVICKEGKATIKYE</sequence>
<gene>
    <name evidence="1" type="ORF">DCO56_15765</name>
</gene>
<dbReference type="OrthoDB" id="711190at2"/>
<protein>
    <recommendedName>
        <fullName evidence="3">Lipoprotein</fullName>
    </recommendedName>
</protein>
<organism evidence="1 2">
    <name type="scientific">Sphingobacterium athyrii</name>
    <dbReference type="NCBI Taxonomy" id="2152717"/>
    <lineage>
        <taxon>Bacteria</taxon>
        <taxon>Pseudomonadati</taxon>
        <taxon>Bacteroidota</taxon>
        <taxon>Sphingobacteriia</taxon>
        <taxon>Sphingobacteriales</taxon>
        <taxon>Sphingobacteriaceae</taxon>
        <taxon>Sphingobacterium</taxon>
    </lineage>
</organism>
<proteinExistence type="predicted"/>
<keyword evidence="2" id="KW-1185">Reference proteome</keyword>
<dbReference type="AlphaFoldDB" id="A0A363NRE6"/>